<evidence type="ECO:0000313" key="3">
    <source>
        <dbReference type="EMBL" id="KAF7514077.1"/>
    </source>
</evidence>
<dbReference type="PANTHER" id="PTHR34502">
    <property type="entry name" value="DUF6594 DOMAIN-CONTAINING PROTEIN-RELATED"/>
    <property type="match status" value="1"/>
</dbReference>
<sequence>MEAGSMAESSTVDEVKIDMPMDPRPAEGYERLASFMGYFPEAAIFRRFATLNAKNILYLQAELFWLEEELEKVARDDAQCTNGNRPLYSRDWFRLSHSEEHSDSNSKQWKIFMNIRKVLKEYNTAILQQKELVKLEAPSSFALSAIKDWMESPRMGWVYLLGPDKDLWRKADVYELLALKRKDHDDLLSLWMTKFVRAWLHPMIGRHFKRDKSAQFMERSILTQYAILRITSVIALALSSILPLCSILILNTVHKVSVRLGIVTAFTVLFSLSLGLVTGARRVEIFAAAAAYAAVQVVFIAGDGPSGDINVPGKQP</sequence>
<keyword evidence="1" id="KW-1133">Transmembrane helix</keyword>
<accession>A0A8H7E9D5</accession>
<dbReference type="Proteomes" id="UP000606974">
    <property type="component" value="Unassembled WGS sequence"/>
</dbReference>
<comment type="caution">
    <text evidence="3">The sequence shown here is derived from an EMBL/GenBank/DDBJ whole genome shotgun (WGS) entry which is preliminary data.</text>
</comment>
<gene>
    <name evidence="3" type="ORF">GJ744_004402</name>
</gene>
<evidence type="ECO:0000313" key="4">
    <source>
        <dbReference type="Proteomes" id="UP000606974"/>
    </source>
</evidence>
<dbReference type="AlphaFoldDB" id="A0A8H7E9D5"/>
<protein>
    <recommendedName>
        <fullName evidence="2">DUF6594 domain-containing protein</fullName>
    </recommendedName>
</protein>
<dbReference type="PANTHER" id="PTHR34502:SF5">
    <property type="entry name" value="DUF6594 DOMAIN-CONTAINING PROTEIN"/>
    <property type="match status" value="1"/>
</dbReference>
<keyword evidence="1" id="KW-0472">Membrane</keyword>
<keyword evidence="1" id="KW-0812">Transmembrane</keyword>
<feature type="domain" description="DUF6594" evidence="2">
    <location>
        <begin position="29"/>
        <end position="297"/>
    </location>
</feature>
<keyword evidence="4" id="KW-1185">Reference proteome</keyword>
<name>A0A8H7E9D5_9EURO</name>
<dbReference type="EMBL" id="JAACFV010000002">
    <property type="protein sequence ID" value="KAF7514077.1"/>
    <property type="molecule type" value="Genomic_DNA"/>
</dbReference>
<organism evidence="3 4">
    <name type="scientific">Endocarpon pusillum</name>
    <dbReference type="NCBI Taxonomy" id="364733"/>
    <lineage>
        <taxon>Eukaryota</taxon>
        <taxon>Fungi</taxon>
        <taxon>Dikarya</taxon>
        <taxon>Ascomycota</taxon>
        <taxon>Pezizomycotina</taxon>
        <taxon>Eurotiomycetes</taxon>
        <taxon>Chaetothyriomycetidae</taxon>
        <taxon>Verrucariales</taxon>
        <taxon>Verrucariaceae</taxon>
        <taxon>Endocarpon</taxon>
    </lineage>
</organism>
<proteinExistence type="predicted"/>
<dbReference type="OrthoDB" id="3533814at2759"/>
<dbReference type="Pfam" id="PF20237">
    <property type="entry name" value="DUF6594"/>
    <property type="match status" value="1"/>
</dbReference>
<feature type="transmembrane region" description="Helical" evidence="1">
    <location>
        <begin position="256"/>
        <end position="278"/>
    </location>
</feature>
<evidence type="ECO:0000256" key="1">
    <source>
        <dbReference type="SAM" id="Phobius"/>
    </source>
</evidence>
<feature type="transmembrane region" description="Helical" evidence="1">
    <location>
        <begin position="226"/>
        <end position="250"/>
    </location>
</feature>
<evidence type="ECO:0000259" key="2">
    <source>
        <dbReference type="Pfam" id="PF20237"/>
    </source>
</evidence>
<dbReference type="InterPro" id="IPR046529">
    <property type="entry name" value="DUF6594"/>
</dbReference>
<reference evidence="3" key="1">
    <citation type="submission" date="2020-02" db="EMBL/GenBank/DDBJ databases">
        <authorList>
            <person name="Palmer J.M."/>
        </authorList>
    </citation>
    <scope>NUCLEOTIDE SEQUENCE</scope>
    <source>
        <strain evidence="3">EPUS1.4</strain>
        <tissue evidence="3">Thallus</tissue>
    </source>
</reference>